<sequence length="176" mass="19093">MAALLRSSRARPLRVLAVLTAVVSVLVGATVLISTAMFFRNAKSNRISPARRVIRRRPPDPSWSSSSLFGRFLPDDPEGGALRVATGTRTKPPPPPCAPCLPPPPPARYGVRPAGQRPRLPPFERPRLLSTVSGSLASRGSETSRRLREGAMSSALVTELKMKLEQKINESNQGYC</sequence>
<dbReference type="Proteomes" id="UP001148018">
    <property type="component" value="Unassembled WGS sequence"/>
</dbReference>
<evidence type="ECO:0000256" key="2">
    <source>
        <dbReference type="SAM" id="Phobius"/>
    </source>
</evidence>
<gene>
    <name evidence="3" type="ORF">NHX12_025509</name>
</gene>
<dbReference type="AlphaFoldDB" id="A0A9Q0EPY3"/>
<keyword evidence="4" id="KW-1185">Reference proteome</keyword>
<feature type="compositionally biased region" description="Pro residues" evidence="1">
    <location>
        <begin position="91"/>
        <end position="101"/>
    </location>
</feature>
<proteinExistence type="predicted"/>
<comment type="caution">
    <text evidence="3">The sequence shown here is derived from an EMBL/GenBank/DDBJ whole genome shotgun (WGS) entry which is preliminary data.</text>
</comment>
<keyword evidence="2" id="KW-0472">Membrane</keyword>
<keyword evidence="2" id="KW-1133">Transmembrane helix</keyword>
<reference evidence="3" key="1">
    <citation type="submission" date="2022-07" db="EMBL/GenBank/DDBJ databases">
        <title>Chromosome-level genome of Muraenolepis orangiensis.</title>
        <authorList>
            <person name="Kim J."/>
        </authorList>
    </citation>
    <scope>NUCLEOTIDE SEQUENCE</scope>
    <source>
        <strain evidence="3">KU_S4_2022</strain>
        <tissue evidence="3">Muscle</tissue>
    </source>
</reference>
<dbReference type="OrthoDB" id="10598174at2759"/>
<protein>
    <submittedName>
        <fullName evidence="3">Uncharacterized protein</fullName>
    </submittedName>
</protein>
<evidence type="ECO:0000313" key="3">
    <source>
        <dbReference type="EMBL" id="KAJ3608462.1"/>
    </source>
</evidence>
<organism evidence="3 4">
    <name type="scientific">Muraenolepis orangiensis</name>
    <name type="common">Patagonian moray cod</name>
    <dbReference type="NCBI Taxonomy" id="630683"/>
    <lineage>
        <taxon>Eukaryota</taxon>
        <taxon>Metazoa</taxon>
        <taxon>Chordata</taxon>
        <taxon>Craniata</taxon>
        <taxon>Vertebrata</taxon>
        <taxon>Euteleostomi</taxon>
        <taxon>Actinopterygii</taxon>
        <taxon>Neopterygii</taxon>
        <taxon>Teleostei</taxon>
        <taxon>Neoteleostei</taxon>
        <taxon>Acanthomorphata</taxon>
        <taxon>Zeiogadaria</taxon>
        <taxon>Gadariae</taxon>
        <taxon>Gadiformes</taxon>
        <taxon>Muraenolepidoidei</taxon>
        <taxon>Muraenolepididae</taxon>
        <taxon>Muraenolepis</taxon>
    </lineage>
</organism>
<dbReference type="EMBL" id="JANIIK010000040">
    <property type="protein sequence ID" value="KAJ3608462.1"/>
    <property type="molecule type" value="Genomic_DNA"/>
</dbReference>
<evidence type="ECO:0000256" key="1">
    <source>
        <dbReference type="SAM" id="MobiDB-lite"/>
    </source>
</evidence>
<accession>A0A9Q0EPY3</accession>
<keyword evidence="2" id="KW-0812">Transmembrane</keyword>
<feature type="region of interest" description="Disordered" evidence="1">
    <location>
        <begin position="65"/>
        <end position="101"/>
    </location>
</feature>
<evidence type="ECO:0000313" key="4">
    <source>
        <dbReference type="Proteomes" id="UP001148018"/>
    </source>
</evidence>
<feature type="transmembrane region" description="Helical" evidence="2">
    <location>
        <begin position="15"/>
        <end position="39"/>
    </location>
</feature>
<name>A0A9Q0EPY3_9TELE</name>